<dbReference type="Proteomes" id="UP001055025">
    <property type="component" value="Unassembled WGS sequence"/>
</dbReference>
<evidence type="ECO:0000313" key="2">
    <source>
        <dbReference type="EMBL" id="GJM55819.1"/>
    </source>
</evidence>
<gene>
    <name evidence="2" type="ORF">ATOP_14740</name>
</gene>
<protein>
    <recommendedName>
        <fullName evidence="4">Lipoprotein</fullName>
    </recommendedName>
</protein>
<keyword evidence="3" id="KW-1185">Reference proteome</keyword>
<organism evidence="2 3">
    <name type="scientific">Granulimonas faecalis</name>
    <dbReference type="NCBI Taxonomy" id="2894155"/>
    <lineage>
        <taxon>Bacteria</taxon>
        <taxon>Bacillati</taxon>
        <taxon>Actinomycetota</taxon>
        <taxon>Coriobacteriia</taxon>
        <taxon>Coriobacteriales</taxon>
        <taxon>Kribbibacteriaceae</taxon>
        <taxon>Granulimonas</taxon>
    </lineage>
</organism>
<accession>A0AAV5B314</accession>
<sequence length="71" mass="7205">MLMCWAGACVVGSMCEVGGWERDAPAPPAAATDAKGVSAANAPGGDTRATMRNATGTKAPQDLAREVLDTR</sequence>
<dbReference type="AlphaFoldDB" id="A0AAV5B314"/>
<dbReference type="EMBL" id="BQKC01000001">
    <property type="protein sequence ID" value="GJM55819.1"/>
    <property type="molecule type" value="Genomic_DNA"/>
</dbReference>
<name>A0AAV5B314_9ACTN</name>
<evidence type="ECO:0008006" key="4">
    <source>
        <dbReference type="Google" id="ProtNLM"/>
    </source>
</evidence>
<feature type="region of interest" description="Disordered" evidence="1">
    <location>
        <begin position="24"/>
        <end position="71"/>
    </location>
</feature>
<comment type="caution">
    <text evidence="2">The sequence shown here is derived from an EMBL/GenBank/DDBJ whole genome shotgun (WGS) entry which is preliminary data.</text>
</comment>
<reference evidence="2" key="1">
    <citation type="journal article" date="2022" name="Int. J. Syst. Evol. Microbiol.">
        <title>Granulimonas faecalis gen. nov., sp. nov., and Leptogranulimonas caecicola gen. nov., sp. nov., novel lactate-producing Atopobiaceae bacteria isolated from mouse intestines, and an emended description of the family Atopobiaceae.</title>
        <authorList>
            <person name="Morinaga K."/>
            <person name="Kusada H."/>
            <person name="Sakamoto S."/>
            <person name="Murakami T."/>
            <person name="Toyoda A."/>
            <person name="Mori H."/>
            <person name="Meng X.Y."/>
            <person name="Takashino M."/>
            <person name="Murotomi K."/>
            <person name="Tamaki H."/>
        </authorList>
    </citation>
    <scope>NUCLEOTIDE SEQUENCE</scope>
    <source>
        <strain evidence="2">OPF53</strain>
    </source>
</reference>
<evidence type="ECO:0000256" key="1">
    <source>
        <dbReference type="SAM" id="MobiDB-lite"/>
    </source>
</evidence>
<evidence type="ECO:0000313" key="3">
    <source>
        <dbReference type="Proteomes" id="UP001055025"/>
    </source>
</evidence>
<proteinExistence type="predicted"/>